<organism evidence="2 3">
    <name type="scientific">Albidovulum aquaemixtae</name>
    <dbReference type="NCBI Taxonomy" id="1542388"/>
    <lineage>
        <taxon>Bacteria</taxon>
        <taxon>Pseudomonadati</taxon>
        <taxon>Pseudomonadota</taxon>
        <taxon>Alphaproteobacteria</taxon>
        <taxon>Rhodobacterales</taxon>
        <taxon>Paracoccaceae</taxon>
        <taxon>Albidovulum</taxon>
    </lineage>
</organism>
<protein>
    <recommendedName>
        <fullName evidence="4">DUF3329 domain-containing protein</fullName>
    </recommendedName>
</protein>
<evidence type="ECO:0000313" key="2">
    <source>
        <dbReference type="EMBL" id="SPH24059.1"/>
    </source>
</evidence>
<evidence type="ECO:0000256" key="1">
    <source>
        <dbReference type="SAM" id="Phobius"/>
    </source>
</evidence>
<keyword evidence="1" id="KW-1133">Transmembrane helix</keyword>
<keyword evidence="3" id="KW-1185">Reference proteome</keyword>
<sequence>MDGMSFFDLRTPFFRPLWVRILVTALALGWAGVELVTGSVFWTILFGAVGLYCFYEFFIAFDPENFRAEEEEE</sequence>
<keyword evidence="1" id="KW-0812">Transmembrane</keyword>
<feature type="transmembrane region" description="Helical" evidence="1">
    <location>
        <begin position="39"/>
        <end position="61"/>
    </location>
</feature>
<reference evidence="2 3" key="1">
    <citation type="submission" date="2018-03" db="EMBL/GenBank/DDBJ databases">
        <authorList>
            <person name="Keele B.F."/>
        </authorList>
    </citation>
    <scope>NUCLEOTIDE SEQUENCE [LARGE SCALE GENOMIC DNA]</scope>
    <source>
        <strain evidence="2 3">CECT 8626</strain>
    </source>
</reference>
<keyword evidence="1" id="KW-0472">Membrane</keyword>
<gene>
    <name evidence="2" type="ORF">DEA8626_03107</name>
</gene>
<dbReference type="AlphaFoldDB" id="A0A2R8BL02"/>
<evidence type="ECO:0008006" key="4">
    <source>
        <dbReference type="Google" id="ProtNLM"/>
    </source>
</evidence>
<evidence type="ECO:0000313" key="3">
    <source>
        <dbReference type="Proteomes" id="UP000244924"/>
    </source>
</evidence>
<feature type="transmembrane region" description="Helical" evidence="1">
    <location>
        <begin position="12"/>
        <end position="33"/>
    </location>
</feature>
<proteinExistence type="predicted"/>
<name>A0A2R8BL02_9RHOB</name>
<dbReference type="Proteomes" id="UP000244924">
    <property type="component" value="Unassembled WGS sequence"/>
</dbReference>
<accession>A0A2R8BL02</accession>
<dbReference type="EMBL" id="OMOQ01000003">
    <property type="protein sequence ID" value="SPH24059.1"/>
    <property type="molecule type" value="Genomic_DNA"/>
</dbReference>